<dbReference type="OrthoDB" id="9772295at2"/>
<organism evidence="1 2">
    <name type="scientific">Meiothermus luteus</name>
    <dbReference type="NCBI Taxonomy" id="2026184"/>
    <lineage>
        <taxon>Bacteria</taxon>
        <taxon>Thermotogati</taxon>
        <taxon>Deinococcota</taxon>
        <taxon>Deinococci</taxon>
        <taxon>Thermales</taxon>
        <taxon>Thermaceae</taxon>
        <taxon>Meiothermus</taxon>
    </lineage>
</organism>
<accession>A0A399EY17</accession>
<dbReference type="EMBL" id="QWKZ01000012">
    <property type="protein sequence ID" value="RIH88495.1"/>
    <property type="molecule type" value="Genomic_DNA"/>
</dbReference>
<keyword evidence="2" id="KW-1185">Reference proteome</keyword>
<dbReference type="RefSeq" id="WP_119359299.1">
    <property type="nucleotide sequence ID" value="NZ_QWKZ01000012.1"/>
</dbReference>
<gene>
    <name evidence="1" type="ORF">Mlute_00622</name>
</gene>
<dbReference type="Proteomes" id="UP000265800">
    <property type="component" value="Unassembled WGS sequence"/>
</dbReference>
<proteinExistence type="predicted"/>
<protein>
    <recommendedName>
        <fullName evidence="3">DUF1800 domain-containing protein</fullName>
    </recommendedName>
</protein>
<reference evidence="1 2" key="1">
    <citation type="submission" date="2018-08" db="EMBL/GenBank/DDBJ databases">
        <title>Meiothermus luteus KCTC 52599 genome sequencing project.</title>
        <authorList>
            <person name="Da Costa M.S."/>
            <person name="Albuquerque L."/>
            <person name="Raposo P."/>
            <person name="Froufe H.J.C."/>
            <person name="Barroso C.S."/>
            <person name="Egas C."/>
        </authorList>
    </citation>
    <scope>NUCLEOTIDE SEQUENCE [LARGE SCALE GENOMIC DNA]</scope>
    <source>
        <strain evidence="1 2">KCTC 52599</strain>
    </source>
</reference>
<name>A0A399EY17_9DEIN</name>
<evidence type="ECO:0008006" key="3">
    <source>
        <dbReference type="Google" id="ProtNLM"/>
    </source>
</evidence>
<dbReference type="InterPro" id="IPR014917">
    <property type="entry name" value="DUF1800"/>
</dbReference>
<evidence type="ECO:0000313" key="1">
    <source>
        <dbReference type="EMBL" id="RIH88495.1"/>
    </source>
</evidence>
<comment type="caution">
    <text evidence="1">The sequence shown here is derived from an EMBL/GenBank/DDBJ whole genome shotgun (WGS) entry which is preliminary data.</text>
</comment>
<dbReference type="Pfam" id="PF08811">
    <property type="entry name" value="DUF1800"/>
    <property type="match status" value="1"/>
</dbReference>
<dbReference type="AlphaFoldDB" id="A0A399EY17"/>
<sequence length="399" mass="45086">MPIRFSFPEAAHLLRRAAARGRKEEAQELVEMGLEAAVDHLLREPAPAPPYQTAASRSQRAQQHLEISQLWLNHWLTTPTPAAERLVLFWHGHLTSEFRETLGAQGIDFWNQFATFRRLGYGPYGELLKAIAQDPVMLLYLNNAESRKEHPNQNWARELLELYTLGPGHYTEEDILEAARAFTGWTVRLKGGLRPREASANVPFEFIFRPAWHDGGVKTFLGRKLRTGEEVLEVLIQHPQTYRFVAQKLLRFYLTPTPPEPLVQEGAGVLQADGTRGFLRWLFTHESFYSPTYRNSLVKSPLEYLVGLWYAAGVSRVEFASQSGRRLYQALAAMGQIPFDPPNVSGWEGGLSWLAESPLLTRINLLAAFAGREARLDLSVFMDQGDGTLALVKPEAQLL</sequence>
<evidence type="ECO:0000313" key="2">
    <source>
        <dbReference type="Proteomes" id="UP000265800"/>
    </source>
</evidence>